<dbReference type="SUPFAM" id="SSF52087">
    <property type="entry name" value="CRAL/TRIO domain"/>
    <property type="match status" value="1"/>
</dbReference>
<dbReference type="Proteomes" id="UP000232323">
    <property type="component" value="Unassembled WGS sequence"/>
</dbReference>
<comment type="subcellular location">
    <subcellularLocation>
        <location evidence="1">Cell membrane</location>
        <topology evidence="1">Peripheral membrane protein</topology>
    </subcellularLocation>
    <subcellularLocation>
        <location evidence="2">Golgi apparatus membrane</location>
        <topology evidence="2">Peripheral membrane protein</topology>
    </subcellularLocation>
</comment>
<dbReference type="STRING" id="1157962.A0A250WW90"/>
<feature type="compositionally biased region" description="Basic and acidic residues" evidence="4">
    <location>
        <begin position="445"/>
        <end position="457"/>
    </location>
</feature>
<sequence length="529" mass="59003">MPKAQPPSQILKYQGKRDWPLIPGIDDWGLTTEQQESYVEQFRRILESKNAYSEEEHDYFILRRFLRARTYDLEKATAMWLNHLAWEKEFSVNSILQDFYFPERDAFIKSYPQGYHKVDREGRPIYIQQAGKIDIVKLKKICSEDKMIKFHIQEYERCRKVILPICSRLAGHHIDQTFGIMDVTGVGLGHLTGETKRIMAMVTKYDQDNYPEMLGHICIVNAPAVFRILWNAVKGLIDPRTQSKIEILGTDYKQALLKWVDEENLPTWLGGKSEGSLLDDVGPWSDPELCSRIGVDVEKLRSGQRLAPLLHLGTAQSRRCAAAAAASGHISLPSAQRMGSDTEGAPHISRNSNNLSSFYSARRFSGVPEELVDEVARKFALSTSSGSVASLERGSYPECSAIPTIPEVSHAEANGNMKAVVDSRARTLIHRVAQLEQQLPPHMERLRNGAKPREGLSRAEVTAATSTKSAPEGSLLNRVEVLEEALETLVAAQEAALLYQQQLLDAQEAAQAAAQQAQAAGQSGCCCVM</sequence>
<dbReference type="EMBL" id="BEGY01000009">
    <property type="protein sequence ID" value="GAX74790.1"/>
    <property type="molecule type" value="Genomic_DNA"/>
</dbReference>
<dbReference type="SUPFAM" id="SSF46938">
    <property type="entry name" value="CRAL/TRIO N-terminal domain"/>
    <property type="match status" value="1"/>
</dbReference>
<dbReference type="PANTHER" id="PTHR45657">
    <property type="entry name" value="CRAL-TRIO DOMAIN-CONTAINING PROTEIN YKL091C-RELATED"/>
    <property type="match status" value="1"/>
</dbReference>
<protein>
    <recommendedName>
        <fullName evidence="5">CRAL-TRIO domain-containing protein</fullName>
    </recommendedName>
</protein>
<dbReference type="Gene3D" id="1.10.8.20">
    <property type="entry name" value="N-terminal domain of phosphatidylinositol transfer protein sec14p"/>
    <property type="match status" value="1"/>
</dbReference>
<comment type="caution">
    <text evidence="6">The sequence shown here is derived from an EMBL/GenBank/DDBJ whole genome shotgun (WGS) entry which is preliminary data.</text>
</comment>
<evidence type="ECO:0000256" key="1">
    <source>
        <dbReference type="ARBA" id="ARBA00004202"/>
    </source>
</evidence>
<keyword evidence="7" id="KW-1185">Reference proteome</keyword>
<dbReference type="SMART" id="SM00516">
    <property type="entry name" value="SEC14"/>
    <property type="match status" value="1"/>
</dbReference>
<dbReference type="InterPro" id="IPR011074">
    <property type="entry name" value="CRAL/TRIO_N_dom"/>
</dbReference>
<evidence type="ECO:0000313" key="6">
    <source>
        <dbReference type="EMBL" id="GAX74790.1"/>
    </source>
</evidence>
<dbReference type="GO" id="GO:0000139">
    <property type="term" value="C:Golgi membrane"/>
    <property type="evidence" value="ECO:0007669"/>
    <property type="project" value="UniProtKB-SubCell"/>
</dbReference>
<dbReference type="InterPro" id="IPR036865">
    <property type="entry name" value="CRAL-TRIO_dom_sf"/>
</dbReference>
<dbReference type="GO" id="GO:0005886">
    <property type="term" value="C:plasma membrane"/>
    <property type="evidence" value="ECO:0007669"/>
    <property type="project" value="UniProtKB-SubCell"/>
</dbReference>
<evidence type="ECO:0000256" key="4">
    <source>
        <dbReference type="SAM" id="MobiDB-lite"/>
    </source>
</evidence>
<evidence type="ECO:0000313" key="7">
    <source>
        <dbReference type="Proteomes" id="UP000232323"/>
    </source>
</evidence>
<proteinExistence type="inferred from homology"/>
<name>A0A250WW90_9CHLO</name>
<dbReference type="InterPro" id="IPR036273">
    <property type="entry name" value="CRAL/TRIO_N_dom_sf"/>
</dbReference>
<dbReference type="Pfam" id="PF03765">
    <property type="entry name" value="CRAL_TRIO_N"/>
    <property type="match status" value="1"/>
</dbReference>
<dbReference type="Pfam" id="PF00650">
    <property type="entry name" value="CRAL_TRIO"/>
    <property type="match status" value="1"/>
</dbReference>
<dbReference type="CDD" id="cd00170">
    <property type="entry name" value="SEC14"/>
    <property type="match status" value="1"/>
</dbReference>
<evidence type="ECO:0000256" key="3">
    <source>
        <dbReference type="ARBA" id="ARBA00038020"/>
    </source>
</evidence>
<dbReference type="PANTHER" id="PTHR45657:SF1">
    <property type="entry name" value="CRAL-TRIO DOMAIN-CONTAINING PROTEIN YKL091C-RELATED"/>
    <property type="match status" value="1"/>
</dbReference>
<dbReference type="OrthoDB" id="1434354at2759"/>
<comment type="similarity">
    <text evidence="3">Belongs to the SFH family.</text>
</comment>
<evidence type="ECO:0000259" key="5">
    <source>
        <dbReference type="PROSITE" id="PS50191"/>
    </source>
</evidence>
<reference evidence="6 7" key="1">
    <citation type="submission" date="2017-08" db="EMBL/GenBank/DDBJ databases">
        <title>Acidophilic green algal genome provides insights into adaptation to an acidic environment.</title>
        <authorList>
            <person name="Hirooka S."/>
            <person name="Hirose Y."/>
            <person name="Kanesaki Y."/>
            <person name="Higuchi S."/>
            <person name="Fujiwara T."/>
            <person name="Onuma R."/>
            <person name="Era A."/>
            <person name="Ohbayashi R."/>
            <person name="Uzuka A."/>
            <person name="Nozaki H."/>
            <person name="Yoshikawa H."/>
            <person name="Miyagishima S.Y."/>
        </authorList>
    </citation>
    <scope>NUCLEOTIDE SEQUENCE [LARGE SCALE GENOMIC DNA]</scope>
    <source>
        <strain evidence="6 7">NIES-2499</strain>
    </source>
</reference>
<dbReference type="Gene3D" id="3.40.525.10">
    <property type="entry name" value="CRAL-TRIO lipid binding domain"/>
    <property type="match status" value="1"/>
</dbReference>
<dbReference type="InterPro" id="IPR001251">
    <property type="entry name" value="CRAL-TRIO_dom"/>
</dbReference>
<feature type="domain" description="CRAL-TRIO" evidence="5">
    <location>
        <begin position="103"/>
        <end position="277"/>
    </location>
</feature>
<organism evidence="6 7">
    <name type="scientific">Chlamydomonas eustigma</name>
    <dbReference type="NCBI Taxonomy" id="1157962"/>
    <lineage>
        <taxon>Eukaryota</taxon>
        <taxon>Viridiplantae</taxon>
        <taxon>Chlorophyta</taxon>
        <taxon>core chlorophytes</taxon>
        <taxon>Chlorophyceae</taxon>
        <taxon>CS clade</taxon>
        <taxon>Chlamydomonadales</taxon>
        <taxon>Chlamydomonadaceae</taxon>
        <taxon>Chlamydomonas</taxon>
    </lineage>
</organism>
<evidence type="ECO:0000256" key="2">
    <source>
        <dbReference type="ARBA" id="ARBA00004395"/>
    </source>
</evidence>
<dbReference type="SMART" id="SM01100">
    <property type="entry name" value="CRAL_TRIO_N"/>
    <property type="match status" value="1"/>
</dbReference>
<accession>A0A250WW90</accession>
<feature type="region of interest" description="Disordered" evidence="4">
    <location>
        <begin position="445"/>
        <end position="469"/>
    </location>
</feature>
<dbReference type="InterPro" id="IPR051026">
    <property type="entry name" value="PI/PC_transfer"/>
</dbReference>
<dbReference type="AlphaFoldDB" id="A0A250WW90"/>
<dbReference type="PROSITE" id="PS50191">
    <property type="entry name" value="CRAL_TRIO"/>
    <property type="match status" value="1"/>
</dbReference>
<gene>
    <name evidence="6" type="ORF">CEUSTIGMA_g2237.t1</name>
</gene>